<evidence type="ECO:0000313" key="1">
    <source>
        <dbReference type="EMBL" id="STT82485.1"/>
    </source>
</evidence>
<accession>A0A377X7Y8</accession>
<sequence length="60" mass="6638">MAQGRTKGQVSVPLNLPPIALMIEIEVVHPAGHPQQHFTHHRDVGEMVGVERHLRVDTIG</sequence>
<evidence type="ECO:0000313" key="2">
    <source>
        <dbReference type="Proteomes" id="UP000254340"/>
    </source>
</evidence>
<organism evidence="1 2">
    <name type="scientific">Klebsiella pneumoniae</name>
    <dbReference type="NCBI Taxonomy" id="573"/>
    <lineage>
        <taxon>Bacteria</taxon>
        <taxon>Pseudomonadati</taxon>
        <taxon>Pseudomonadota</taxon>
        <taxon>Gammaproteobacteria</taxon>
        <taxon>Enterobacterales</taxon>
        <taxon>Enterobacteriaceae</taxon>
        <taxon>Klebsiella/Raoultella group</taxon>
        <taxon>Klebsiella</taxon>
        <taxon>Klebsiella pneumoniae complex</taxon>
    </lineage>
</organism>
<gene>
    <name evidence="1" type="ORF">NCTC5047_03452</name>
</gene>
<dbReference type="Proteomes" id="UP000254340">
    <property type="component" value="Unassembled WGS sequence"/>
</dbReference>
<reference evidence="1 2" key="1">
    <citation type="submission" date="2018-06" db="EMBL/GenBank/DDBJ databases">
        <authorList>
            <consortium name="Pathogen Informatics"/>
            <person name="Doyle S."/>
        </authorList>
    </citation>
    <scope>NUCLEOTIDE SEQUENCE [LARGE SCALE GENOMIC DNA]</scope>
    <source>
        <strain evidence="1 2">NCTC5047</strain>
    </source>
</reference>
<dbReference type="EMBL" id="UGLH01000006">
    <property type="protein sequence ID" value="STT82485.1"/>
    <property type="molecule type" value="Genomic_DNA"/>
</dbReference>
<proteinExistence type="predicted"/>
<name>A0A377X7Y8_KLEPN</name>
<dbReference type="AlphaFoldDB" id="A0A377X7Y8"/>
<protein>
    <submittedName>
        <fullName evidence="1">Uncharacterized protein</fullName>
    </submittedName>
</protein>